<keyword evidence="6" id="KW-1185">Reference proteome</keyword>
<feature type="repeat" description="PPR" evidence="3">
    <location>
        <begin position="95"/>
        <end position="129"/>
    </location>
</feature>
<dbReference type="AlphaFoldDB" id="A0A7I8IS50"/>
<dbReference type="Pfam" id="PF14432">
    <property type="entry name" value="DYW_deaminase"/>
    <property type="match status" value="1"/>
</dbReference>
<accession>A0A7I8IS50</accession>
<dbReference type="InterPro" id="IPR002885">
    <property type="entry name" value="PPR_rpt"/>
</dbReference>
<dbReference type="Pfam" id="PF01535">
    <property type="entry name" value="PPR"/>
    <property type="match status" value="5"/>
</dbReference>
<dbReference type="SUPFAM" id="SSF48452">
    <property type="entry name" value="TPR-like"/>
    <property type="match status" value="1"/>
</dbReference>
<dbReference type="NCBIfam" id="TIGR00756">
    <property type="entry name" value="PPR"/>
    <property type="match status" value="6"/>
</dbReference>
<dbReference type="PANTHER" id="PTHR47926">
    <property type="entry name" value="PENTATRICOPEPTIDE REPEAT-CONTAINING PROTEIN"/>
    <property type="match status" value="1"/>
</dbReference>
<comment type="similarity">
    <text evidence="1">Belongs to the PPR family. PCMP-H subfamily.</text>
</comment>
<dbReference type="InterPro" id="IPR046848">
    <property type="entry name" value="E_motif"/>
</dbReference>
<dbReference type="FunFam" id="1.25.40.10:FF:000333">
    <property type="entry name" value="Pentatricopeptide repeat-containing protein"/>
    <property type="match status" value="1"/>
</dbReference>
<dbReference type="GO" id="GO:0008270">
    <property type="term" value="F:zinc ion binding"/>
    <property type="evidence" value="ECO:0007669"/>
    <property type="project" value="InterPro"/>
</dbReference>
<name>A0A7I8IS50_SPIIN</name>
<feature type="domain" description="DYW" evidence="4">
    <location>
        <begin position="595"/>
        <end position="687"/>
    </location>
</feature>
<dbReference type="Proteomes" id="UP001189122">
    <property type="component" value="Unassembled WGS sequence"/>
</dbReference>
<evidence type="ECO:0000256" key="2">
    <source>
        <dbReference type="ARBA" id="ARBA00022737"/>
    </source>
</evidence>
<dbReference type="FunFam" id="1.25.40.10:FF:000184">
    <property type="entry name" value="Pentatricopeptide repeat-containing protein, chloroplastic"/>
    <property type="match status" value="1"/>
</dbReference>
<dbReference type="GO" id="GO:0009451">
    <property type="term" value="P:RNA modification"/>
    <property type="evidence" value="ECO:0007669"/>
    <property type="project" value="InterPro"/>
</dbReference>
<evidence type="ECO:0000256" key="3">
    <source>
        <dbReference type="PROSITE-ProRule" id="PRU00708"/>
    </source>
</evidence>
<dbReference type="Pfam" id="PF20431">
    <property type="entry name" value="E_motif"/>
    <property type="match status" value="1"/>
</dbReference>
<evidence type="ECO:0000313" key="6">
    <source>
        <dbReference type="Proteomes" id="UP001189122"/>
    </source>
</evidence>
<evidence type="ECO:0000259" key="4">
    <source>
        <dbReference type="Pfam" id="PF14432"/>
    </source>
</evidence>
<dbReference type="EMBL" id="CACRZD030000005">
    <property type="protein sequence ID" value="CAA6659984.1"/>
    <property type="molecule type" value="Genomic_DNA"/>
</dbReference>
<dbReference type="Gene3D" id="1.25.40.10">
    <property type="entry name" value="Tetratricopeptide repeat domain"/>
    <property type="match status" value="4"/>
</dbReference>
<evidence type="ECO:0000313" key="5">
    <source>
        <dbReference type="EMBL" id="CAA2620235.1"/>
    </source>
</evidence>
<feature type="repeat" description="PPR" evidence="3">
    <location>
        <begin position="380"/>
        <end position="414"/>
    </location>
</feature>
<feature type="repeat" description="PPR" evidence="3">
    <location>
        <begin position="196"/>
        <end position="230"/>
    </location>
</feature>
<proteinExistence type="inferred from homology"/>
<dbReference type="Pfam" id="PF13041">
    <property type="entry name" value="PPR_2"/>
    <property type="match status" value="2"/>
</dbReference>
<keyword evidence="2" id="KW-0677">Repeat</keyword>
<dbReference type="PROSITE" id="PS51375">
    <property type="entry name" value="PPR"/>
    <property type="match status" value="5"/>
</dbReference>
<dbReference type="PANTHER" id="PTHR47926:SF537">
    <property type="entry name" value="PENTACOTRIPEPTIDE-REPEAT REGION OF PRORP DOMAIN-CONTAINING PROTEIN"/>
    <property type="match status" value="1"/>
</dbReference>
<dbReference type="InterPro" id="IPR032867">
    <property type="entry name" value="DYW_dom"/>
</dbReference>
<protein>
    <recommendedName>
        <fullName evidence="4">DYW domain-containing protein</fullName>
    </recommendedName>
</protein>
<dbReference type="EMBL" id="LR743592">
    <property type="protein sequence ID" value="CAA2620235.1"/>
    <property type="molecule type" value="Genomic_DNA"/>
</dbReference>
<feature type="repeat" description="PPR" evidence="3">
    <location>
        <begin position="278"/>
        <end position="312"/>
    </location>
</feature>
<dbReference type="InterPro" id="IPR011990">
    <property type="entry name" value="TPR-like_helical_dom_sf"/>
</dbReference>
<evidence type="ECO:0000256" key="1">
    <source>
        <dbReference type="ARBA" id="ARBA00006643"/>
    </source>
</evidence>
<organism evidence="5">
    <name type="scientific">Spirodela intermedia</name>
    <name type="common">Intermediate duckweed</name>
    <dbReference type="NCBI Taxonomy" id="51605"/>
    <lineage>
        <taxon>Eukaryota</taxon>
        <taxon>Viridiplantae</taxon>
        <taxon>Streptophyta</taxon>
        <taxon>Embryophyta</taxon>
        <taxon>Tracheophyta</taxon>
        <taxon>Spermatophyta</taxon>
        <taxon>Magnoliopsida</taxon>
        <taxon>Liliopsida</taxon>
        <taxon>Araceae</taxon>
        <taxon>Lemnoideae</taxon>
        <taxon>Spirodela</taxon>
    </lineage>
</organism>
<dbReference type="GO" id="GO:0003723">
    <property type="term" value="F:RNA binding"/>
    <property type="evidence" value="ECO:0007669"/>
    <property type="project" value="InterPro"/>
</dbReference>
<gene>
    <name evidence="5" type="ORF">SI7747_05006404</name>
</gene>
<dbReference type="InterPro" id="IPR046960">
    <property type="entry name" value="PPR_At4g14850-like_plant"/>
</dbReference>
<sequence>MVISPASPAPACRLPVAAGDHRHHPVPGAKSKEQWLVSSLKTPQTPIKLKAIHAQVLKTGNAGNDLVLGQLLHCCSLSKSMDYALSVFLSLPSPGPFFYNAMLKGYADNGDHEQCLGIYSLMRGCSVPCDSFTFPAVLRAAGCLARVEVGEEVHGLMVKLGLDGSAILRTAVMDMYFSCGLADRAGVLFEKTVDRDVICWNAMLSGLGKCGELDRAHELFDRMPQRNVSSWNTMLDMYCKAGKPDRDIISWNVMISGYGRVGGSGAARKLFESMTNRSVVSWNAVIACYVHNGLFQEALDLFREMQGSDVSPNEVTAVAVLQACAHLGTLFQGQWIEAFIRRRRMKIDPHVVAALIDMYGKCGSVADSQRIFDEARGMRNTVICSSMIDVLATHGGAEKAFEVFESMEREAIQPNEVTFVGLLKACSHAGLVETGRKYFELMEKEFGLTPSLEHYGCMVDLLGRAGLLEEAYELISTMPELPPSVIWSSLLSSCRIHGDVELAENVSLRLTELDPESCGNYVLLSNVYSKAKRWEDAALVRRTMKDKGIKKKPGCSSIEVGGEMHEFLAGGCDHPRSGEIYEMLDLMVVRLRREGYVPNLSTVLQDVGSEERERALLLHSEKLALAFGLLSTQAGGPIRIVKNLRVCEDCHQFVKLASRSYGRQVVMRDCSRFHYFSDGSCSCSDFW</sequence>
<feature type="repeat" description="PPR" evidence="3">
    <location>
        <begin position="247"/>
        <end position="277"/>
    </location>
</feature>
<reference evidence="5 6" key="1">
    <citation type="submission" date="2019-12" db="EMBL/GenBank/DDBJ databases">
        <authorList>
            <person name="Scholz U."/>
            <person name="Mascher M."/>
            <person name="Fiebig A."/>
        </authorList>
    </citation>
    <scope>NUCLEOTIDE SEQUENCE</scope>
</reference>